<protein>
    <recommendedName>
        <fullName evidence="2">A-kinase anchor protein 7-like phosphoesterase domain-containing protein</fullName>
    </recommendedName>
</protein>
<dbReference type="Pfam" id="PF10469">
    <property type="entry name" value="AKAP7_NLS"/>
    <property type="match status" value="1"/>
</dbReference>
<dbReference type="InterPro" id="IPR009210">
    <property type="entry name" value="ASCC1"/>
</dbReference>
<name>A0AAI9THD0_PENTH</name>
<keyword evidence="4" id="KW-1185">Reference proteome</keyword>
<reference evidence="3" key="2">
    <citation type="journal article" date="2016" name="Fungal Biol.">
        <title>Ochratoxin A production by Penicillium thymicola.</title>
        <authorList>
            <person name="Nguyen H.D.T."/>
            <person name="McMullin D.R."/>
            <person name="Ponomareva E."/>
            <person name="Riley R."/>
            <person name="Pomraning K.R."/>
            <person name="Baker S.E."/>
            <person name="Seifert K.A."/>
        </authorList>
    </citation>
    <scope>NUCLEOTIDE SEQUENCE</scope>
    <source>
        <strain evidence="3">DAOM 180753</strain>
    </source>
</reference>
<dbReference type="Proteomes" id="UP001227192">
    <property type="component" value="Unassembled WGS sequence"/>
</dbReference>
<evidence type="ECO:0000313" key="3">
    <source>
        <dbReference type="EMBL" id="KAJ9487231.1"/>
    </source>
</evidence>
<dbReference type="PANTHER" id="PTHR13360:SF1">
    <property type="entry name" value="ACTIVATING SIGNAL COINTEGRATOR 1 COMPLEX SUBUNIT 1"/>
    <property type="match status" value="1"/>
</dbReference>
<dbReference type="AlphaFoldDB" id="A0AAI9THD0"/>
<feature type="region of interest" description="Disordered" evidence="1">
    <location>
        <begin position="359"/>
        <end position="409"/>
    </location>
</feature>
<comment type="caution">
    <text evidence="3">The sequence shown here is derived from an EMBL/GenBank/DDBJ whole genome shotgun (WGS) entry which is preliminary data.</text>
</comment>
<evidence type="ECO:0000256" key="1">
    <source>
        <dbReference type="SAM" id="MobiDB-lite"/>
    </source>
</evidence>
<feature type="region of interest" description="Disordered" evidence="1">
    <location>
        <begin position="105"/>
        <end position="126"/>
    </location>
</feature>
<feature type="compositionally biased region" description="Low complexity" evidence="1">
    <location>
        <begin position="462"/>
        <end position="476"/>
    </location>
</feature>
<feature type="region of interest" description="Disordered" evidence="1">
    <location>
        <begin position="459"/>
        <end position="482"/>
    </location>
</feature>
<evidence type="ECO:0000259" key="2">
    <source>
        <dbReference type="Pfam" id="PF10469"/>
    </source>
</evidence>
<reference evidence="3" key="1">
    <citation type="submission" date="2015-06" db="EMBL/GenBank/DDBJ databases">
        <authorList>
            <person name="Nguyen H."/>
        </authorList>
    </citation>
    <scope>NUCLEOTIDE SEQUENCE</scope>
    <source>
        <strain evidence="3">DAOM 180753</strain>
    </source>
</reference>
<feature type="compositionally biased region" description="Polar residues" evidence="1">
    <location>
        <begin position="109"/>
        <end position="120"/>
    </location>
</feature>
<proteinExistence type="predicted"/>
<evidence type="ECO:0000313" key="4">
    <source>
        <dbReference type="Proteomes" id="UP001227192"/>
    </source>
</evidence>
<dbReference type="InterPro" id="IPR019510">
    <property type="entry name" value="AKAP7-like_phosphoesterase"/>
</dbReference>
<dbReference type="PANTHER" id="PTHR13360">
    <property type="entry name" value="ACTIVATING SIGNAL COINTEGRATOR 1 COMPLEX SUBUNIT 1"/>
    <property type="match status" value="1"/>
</dbReference>
<dbReference type="GO" id="GO:0006307">
    <property type="term" value="P:DNA alkylation repair"/>
    <property type="evidence" value="ECO:0007669"/>
    <property type="project" value="InterPro"/>
</dbReference>
<gene>
    <name evidence="3" type="ORF">VN97_g6099</name>
</gene>
<dbReference type="GO" id="GO:0005634">
    <property type="term" value="C:nucleus"/>
    <property type="evidence" value="ECO:0007669"/>
    <property type="project" value="TreeGrafter"/>
</dbReference>
<sequence length="482" mass="53142">MGKRYISPPVEGVDTRLWILVQTISATDSCEHLFTLMLLSHSWRYRFIMTEAAGISRHQPRKPRPEKRQKRPQLTHFLCLPLVNTKSLPQLNASLATFKSAHIADPGPASQSSSNDQGDTSRLGLPSTAFRPLGTLHLTLGVMSLANKERLDQALTFFQSLDLADLMNEAERVTAQTQQKSTVHQSSPLTVSLESLHALPQGQSATILHASPVDPTGRLLPFCIKLRDKFIEAGFIQSEPDRRPAGRQKPANRFVQDFPIASGSATIPSDVTLHPRESQISSATPSVSRTPDPSIAIITREKQRPLLLHATIVNTIYVHGRQGQNKGAKNKSPPKRLTFDARSLISRYCNYYSDDNRTIPHPGPSVSVSPGNTESHRHHRAKSSPVPNKNITPTKHENHLATQPPSQGHPFIWAREIPLDTICICEMGARKLYPGVDDSHGLNEQLGEKYTVVAERGLDPRLSSPPLSNTTPPFNSLPSGGK</sequence>
<dbReference type="Gene3D" id="3.90.1140.10">
    <property type="entry name" value="Cyclic phosphodiesterase"/>
    <property type="match status" value="1"/>
</dbReference>
<accession>A0AAI9THD0</accession>
<dbReference type="EMBL" id="LACB01000170">
    <property type="protein sequence ID" value="KAJ9487231.1"/>
    <property type="molecule type" value="Genomic_DNA"/>
</dbReference>
<dbReference type="GO" id="GO:0006355">
    <property type="term" value="P:regulation of DNA-templated transcription"/>
    <property type="evidence" value="ECO:0007669"/>
    <property type="project" value="TreeGrafter"/>
</dbReference>
<organism evidence="3 4">
    <name type="scientific">Penicillium thymicola</name>
    <dbReference type="NCBI Taxonomy" id="293382"/>
    <lineage>
        <taxon>Eukaryota</taxon>
        <taxon>Fungi</taxon>
        <taxon>Dikarya</taxon>
        <taxon>Ascomycota</taxon>
        <taxon>Pezizomycotina</taxon>
        <taxon>Eurotiomycetes</taxon>
        <taxon>Eurotiomycetidae</taxon>
        <taxon>Eurotiales</taxon>
        <taxon>Aspergillaceae</taxon>
        <taxon>Penicillium</taxon>
    </lineage>
</organism>
<feature type="domain" description="A-kinase anchor protein 7-like phosphoesterase" evidence="2">
    <location>
        <begin position="75"/>
        <end position="351"/>
    </location>
</feature>